<evidence type="ECO:0000313" key="1">
    <source>
        <dbReference type="EMBL" id="CAC5418733.1"/>
    </source>
</evidence>
<evidence type="ECO:0000313" key="2">
    <source>
        <dbReference type="Proteomes" id="UP000507470"/>
    </source>
</evidence>
<protein>
    <submittedName>
        <fullName evidence="1">Uncharacterized protein</fullName>
    </submittedName>
</protein>
<accession>A0A6J8EFJ8</accession>
<sequence>MSSFVMYSSATEMLSNSVETPQSSVIPSVMSDTPLYTSMSSSITPSSSSSIVPTSSITVNTVQYIVNNCYNSSGTLQCLIGHYLPACQSSSDDVQCVITQIEAASCVNSTMVNETCMENTYGECLISNQNTALTCLKNSVGAGSCLSSSDATQCLINAFSAGNSVFTGDTHSRLFVEVVCALIVISIQKLWITSFL</sequence>
<organism evidence="1 2">
    <name type="scientific">Mytilus coruscus</name>
    <name type="common">Sea mussel</name>
    <dbReference type="NCBI Taxonomy" id="42192"/>
    <lineage>
        <taxon>Eukaryota</taxon>
        <taxon>Metazoa</taxon>
        <taxon>Spiralia</taxon>
        <taxon>Lophotrochozoa</taxon>
        <taxon>Mollusca</taxon>
        <taxon>Bivalvia</taxon>
        <taxon>Autobranchia</taxon>
        <taxon>Pteriomorphia</taxon>
        <taxon>Mytilida</taxon>
        <taxon>Mytiloidea</taxon>
        <taxon>Mytilidae</taxon>
        <taxon>Mytilinae</taxon>
        <taxon>Mytilus</taxon>
    </lineage>
</organism>
<dbReference type="EMBL" id="CACVKT020008944">
    <property type="protein sequence ID" value="CAC5418733.1"/>
    <property type="molecule type" value="Genomic_DNA"/>
</dbReference>
<dbReference type="Proteomes" id="UP000507470">
    <property type="component" value="Unassembled WGS sequence"/>
</dbReference>
<dbReference type="AlphaFoldDB" id="A0A6J8EFJ8"/>
<gene>
    <name evidence="1" type="ORF">MCOR_51148</name>
</gene>
<keyword evidence="2" id="KW-1185">Reference proteome</keyword>
<reference evidence="1 2" key="1">
    <citation type="submission" date="2020-06" db="EMBL/GenBank/DDBJ databases">
        <authorList>
            <person name="Li R."/>
            <person name="Bekaert M."/>
        </authorList>
    </citation>
    <scope>NUCLEOTIDE SEQUENCE [LARGE SCALE GENOMIC DNA]</scope>
    <source>
        <strain evidence="2">wild</strain>
    </source>
</reference>
<name>A0A6J8EFJ8_MYTCO</name>
<dbReference type="OrthoDB" id="6146593at2759"/>
<proteinExistence type="predicted"/>